<organism evidence="1 2">
    <name type="scientific">Caloranaerobacter azorensis DSM 13643</name>
    <dbReference type="NCBI Taxonomy" id="1121264"/>
    <lineage>
        <taxon>Bacteria</taxon>
        <taxon>Bacillati</taxon>
        <taxon>Bacillota</taxon>
        <taxon>Tissierellia</taxon>
        <taxon>Tissierellales</taxon>
        <taxon>Thermohalobacteraceae</taxon>
        <taxon>Caloranaerobacter</taxon>
    </lineage>
</organism>
<dbReference type="RefSeq" id="WP_073198175.1">
    <property type="nucleotide sequence ID" value="NZ_FQXO01000143.1"/>
</dbReference>
<proteinExistence type="predicted"/>
<keyword evidence="2" id="KW-1185">Reference proteome</keyword>
<evidence type="ECO:0000313" key="2">
    <source>
        <dbReference type="Proteomes" id="UP000183967"/>
    </source>
</evidence>
<name>A0A1M5WSF6_9FIRM</name>
<evidence type="ECO:0000313" key="1">
    <source>
        <dbReference type="EMBL" id="SHH90555.1"/>
    </source>
</evidence>
<dbReference type="Proteomes" id="UP000183967">
    <property type="component" value="Unassembled WGS sequence"/>
</dbReference>
<dbReference type="OrthoDB" id="2021719at2"/>
<sequence>MSFERYINCLVDTVKNVYPNYFKKNILKQLSKDGLIINDKRVSPKGQISFIMNVSYIDDIDSKIEYILKNDDKKICYKYIEEFEFNKAYRHSVIFEVKEFKFDIIQDLVDENKILMYKKDSTMYDFISTEGDRPTLRVEGNKVYLKFNFLLKNRELEDINQYVKYNVLAIIDNEINVLEIRFDRIGLNYKTRHTFYADIIDKVVSKINDLLNITTTTIDFKAVVNYIKEEKDDVSIYAVELLRNGTIAYLDASSNEEMIIPILGELEQLIDTNQNIFNSNNETKKIKDMLKQFIEGIETNSDLPSVKMIWPEKGIKIGIKHNYKDREYSFFMHYDELGDKERIDYVTRYLIECYRELKNKIQSN</sequence>
<dbReference type="AlphaFoldDB" id="A0A1M5WSF6"/>
<gene>
    <name evidence="1" type="ORF">SAMN02745135_02617</name>
</gene>
<dbReference type="EMBL" id="FQXO01000143">
    <property type="protein sequence ID" value="SHH90555.1"/>
    <property type="molecule type" value="Genomic_DNA"/>
</dbReference>
<protein>
    <submittedName>
        <fullName evidence="1">Uncharacterized protein</fullName>
    </submittedName>
</protein>
<accession>A0A1M5WSF6</accession>
<reference evidence="2" key="1">
    <citation type="submission" date="2016-11" db="EMBL/GenBank/DDBJ databases">
        <authorList>
            <person name="Varghese N."/>
            <person name="Submissions S."/>
        </authorList>
    </citation>
    <scope>NUCLEOTIDE SEQUENCE [LARGE SCALE GENOMIC DNA]</scope>
    <source>
        <strain evidence="2">DSM 13643</strain>
    </source>
</reference>